<proteinExistence type="predicted"/>
<accession>A0A1I2F425</accession>
<keyword evidence="1" id="KW-0732">Signal</keyword>
<evidence type="ECO:0000313" key="2">
    <source>
        <dbReference type="EMBL" id="SFE99271.1"/>
    </source>
</evidence>
<dbReference type="RefSeq" id="WP_093375929.1">
    <property type="nucleotide sequence ID" value="NZ_BNAN01000002.1"/>
</dbReference>
<gene>
    <name evidence="2" type="ORF">SAMN04488035_1076</name>
</gene>
<feature type="chain" id="PRO_5038434897" evidence="1">
    <location>
        <begin position="31"/>
        <end position="346"/>
    </location>
</feature>
<organism evidence="2 3">
    <name type="scientific">Flavimobilis marinus</name>
    <dbReference type="NCBI Taxonomy" id="285351"/>
    <lineage>
        <taxon>Bacteria</taxon>
        <taxon>Bacillati</taxon>
        <taxon>Actinomycetota</taxon>
        <taxon>Actinomycetes</taxon>
        <taxon>Micrococcales</taxon>
        <taxon>Jonesiaceae</taxon>
        <taxon>Flavimobilis</taxon>
    </lineage>
</organism>
<evidence type="ECO:0000313" key="3">
    <source>
        <dbReference type="Proteomes" id="UP000198520"/>
    </source>
</evidence>
<protein>
    <submittedName>
        <fullName evidence="2">Uncharacterized protein</fullName>
    </submittedName>
</protein>
<feature type="signal peptide" evidence="1">
    <location>
        <begin position="1"/>
        <end position="30"/>
    </location>
</feature>
<dbReference type="EMBL" id="FONZ01000002">
    <property type="protein sequence ID" value="SFE99271.1"/>
    <property type="molecule type" value="Genomic_DNA"/>
</dbReference>
<sequence length="346" mass="37046">MKIKTLLVAAITVALVGPAATIPASASSFADGCEITLTVPARLAVDRPAQTFTIDMGEPHPCMGSLTTQYGSWGMMRSDQAYQARATFGTFDRHDLYSPVPKKVSLAASYARLDAQWARANGVAINLSIPRVNPSNTMDVRYRSWVTKPSVKRTLGEVKVTGTATRYQLPGYTDPTDSPGKRVGNAGAVVQVQKKVGAAWVTKKRVKTTKSGAFSATVKDTGAGAWRAVVNDSHVAFGTTSSDARVAKAKAAATKISKLKAKRSGKKVTVTAKVTAKSGKRYVAARGVKVQLQSKAGKKWRTVRTARTTSSGKVTLRVNARATTQYRVVVPKQSVVKAKSSKVFRR</sequence>
<dbReference type="AlphaFoldDB" id="A0A1I2F425"/>
<dbReference type="Proteomes" id="UP000198520">
    <property type="component" value="Unassembled WGS sequence"/>
</dbReference>
<dbReference type="STRING" id="285351.SAMN04488035_1076"/>
<name>A0A1I2F425_9MICO</name>
<reference evidence="3" key="1">
    <citation type="submission" date="2016-10" db="EMBL/GenBank/DDBJ databases">
        <authorList>
            <person name="Varghese N."/>
            <person name="Submissions S."/>
        </authorList>
    </citation>
    <scope>NUCLEOTIDE SEQUENCE [LARGE SCALE GENOMIC DNA]</scope>
    <source>
        <strain evidence="3">DSM 19083</strain>
    </source>
</reference>
<keyword evidence="3" id="KW-1185">Reference proteome</keyword>
<evidence type="ECO:0000256" key="1">
    <source>
        <dbReference type="SAM" id="SignalP"/>
    </source>
</evidence>